<keyword evidence="3" id="KW-1185">Reference proteome</keyword>
<gene>
    <name evidence="2" type="ORF">G5V58_03690</name>
</gene>
<dbReference type="GO" id="GO:0043190">
    <property type="term" value="C:ATP-binding cassette (ABC) transporter complex"/>
    <property type="evidence" value="ECO:0007669"/>
    <property type="project" value="InterPro"/>
</dbReference>
<evidence type="ECO:0000313" key="3">
    <source>
        <dbReference type="Proteomes" id="UP000502996"/>
    </source>
</evidence>
<dbReference type="SUPFAM" id="SSF53850">
    <property type="entry name" value="Periplasmic binding protein-like II"/>
    <property type="match status" value="1"/>
</dbReference>
<evidence type="ECO:0000313" key="2">
    <source>
        <dbReference type="EMBL" id="QIG41996.1"/>
    </source>
</evidence>
<dbReference type="PIRSF" id="PIRSF002741">
    <property type="entry name" value="MppA"/>
    <property type="match status" value="1"/>
</dbReference>
<evidence type="ECO:0000259" key="1">
    <source>
        <dbReference type="Pfam" id="PF00496"/>
    </source>
</evidence>
<dbReference type="Gene3D" id="3.40.190.10">
    <property type="entry name" value="Periplasmic binding protein-like II"/>
    <property type="match status" value="1"/>
</dbReference>
<dbReference type="PANTHER" id="PTHR30290:SF83">
    <property type="entry name" value="ABC TRANSPORTER SUBSTRATE-BINDING PROTEIN"/>
    <property type="match status" value="1"/>
</dbReference>
<sequence length="593" mass="63517">MTWKMAAGLLVAASLGLAGCSSTDSDAGGGSGDLKKGGTLKLAGPEEIGNLDPATGYGPADLAMQHAINRGLFGYPTTKDEQDAITVAPDLATEVPTVDNGGISADGLTYTITLRQGAKWHAPDGDRDVVAGDVVLGVKRICNPQLGSPVLSYFTDTIAGLTEYCDGFAKVEPTVEAIRDYVENNEISGVQAPDDQTVVFTLTQPASDFLSLLALGSFTAPQPEEYLDYLPDSPEMRANTVSDGPYLISEYKPGQSFTLERNPAWDPETDPLRKAYVDRIEIQAGQDDSAISQQIQAGTIDMQWGDAVTPTSEVPGLRASNDDRLVVAGGGTLLPYLTFNFLSPNNGGALNDLKVRQALNYAVNKAAIIKVLGGPEVAEVTGQILPPVINGYQEIDPYETPDDEGDTEKAKQLLAEAGFPNGITLKMLYRDDSAYPDIATVLQQDLAKAGITLEMKSMSRNTFYQNYLQNPDATKRGEWDIAPVGWTPDYLGNAARGFFVPLLDGRKFAKGSPNYGDYDNDELNTVIDQALATTDPDEAATIWAQADQIASEDAAWVPIARTQVATLHSSRVANFVYVPGWHNGDMTNVALSD</sequence>
<dbReference type="InterPro" id="IPR030678">
    <property type="entry name" value="Peptide/Ni-bd"/>
</dbReference>
<organism evidence="2 3">
    <name type="scientific">Nocardioides anomalus</name>
    <dbReference type="NCBI Taxonomy" id="2712223"/>
    <lineage>
        <taxon>Bacteria</taxon>
        <taxon>Bacillati</taxon>
        <taxon>Actinomycetota</taxon>
        <taxon>Actinomycetes</taxon>
        <taxon>Propionibacteriales</taxon>
        <taxon>Nocardioidaceae</taxon>
        <taxon>Nocardioides</taxon>
    </lineage>
</organism>
<reference evidence="2 3" key="1">
    <citation type="submission" date="2020-02" db="EMBL/GenBank/DDBJ databases">
        <title>Full genome sequence of Nocardioides sp. R-3366.</title>
        <authorList>
            <person name="Im W.-T."/>
        </authorList>
    </citation>
    <scope>NUCLEOTIDE SEQUENCE [LARGE SCALE GENOMIC DNA]</scope>
    <source>
        <strain evidence="2 3">R-3366</strain>
    </source>
</reference>
<dbReference type="GO" id="GO:1904680">
    <property type="term" value="F:peptide transmembrane transporter activity"/>
    <property type="evidence" value="ECO:0007669"/>
    <property type="project" value="TreeGrafter"/>
</dbReference>
<feature type="domain" description="Solute-binding protein family 5" evidence="1">
    <location>
        <begin position="87"/>
        <end position="491"/>
    </location>
</feature>
<protein>
    <submittedName>
        <fullName evidence="2">ABC transporter substrate-binding protein</fullName>
    </submittedName>
</protein>
<dbReference type="InterPro" id="IPR039424">
    <property type="entry name" value="SBP_5"/>
</dbReference>
<accession>A0A6G6W9V1</accession>
<dbReference type="RefSeq" id="WP_165228869.1">
    <property type="nucleotide sequence ID" value="NZ_CP049257.1"/>
</dbReference>
<dbReference type="InterPro" id="IPR000914">
    <property type="entry name" value="SBP_5_dom"/>
</dbReference>
<dbReference type="Proteomes" id="UP000502996">
    <property type="component" value="Chromosome"/>
</dbReference>
<dbReference type="KEGG" id="nano:G5V58_03690"/>
<name>A0A6G6W9V1_9ACTN</name>
<dbReference type="Gene3D" id="3.10.105.10">
    <property type="entry name" value="Dipeptide-binding Protein, Domain 3"/>
    <property type="match status" value="1"/>
</dbReference>
<dbReference type="PROSITE" id="PS51257">
    <property type="entry name" value="PROKAR_LIPOPROTEIN"/>
    <property type="match status" value="1"/>
</dbReference>
<dbReference type="PANTHER" id="PTHR30290">
    <property type="entry name" value="PERIPLASMIC BINDING COMPONENT OF ABC TRANSPORTER"/>
    <property type="match status" value="1"/>
</dbReference>
<dbReference type="Pfam" id="PF00496">
    <property type="entry name" value="SBP_bac_5"/>
    <property type="match status" value="1"/>
</dbReference>
<dbReference type="GO" id="GO:0042597">
    <property type="term" value="C:periplasmic space"/>
    <property type="evidence" value="ECO:0007669"/>
    <property type="project" value="UniProtKB-ARBA"/>
</dbReference>
<dbReference type="CDD" id="cd08506">
    <property type="entry name" value="PBP2_clavulanate_OppA2"/>
    <property type="match status" value="1"/>
</dbReference>
<dbReference type="AlphaFoldDB" id="A0A6G6W9V1"/>
<dbReference type="EMBL" id="CP049257">
    <property type="protein sequence ID" value="QIG41996.1"/>
    <property type="molecule type" value="Genomic_DNA"/>
</dbReference>
<proteinExistence type="predicted"/>
<dbReference type="GO" id="GO:0015833">
    <property type="term" value="P:peptide transport"/>
    <property type="evidence" value="ECO:0007669"/>
    <property type="project" value="TreeGrafter"/>
</dbReference>